<dbReference type="NCBIfam" id="TIGR04131">
    <property type="entry name" value="Bac_Flav_CTERM"/>
    <property type="match status" value="1"/>
</dbReference>
<evidence type="ECO:0000313" key="1">
    <source>
        <dbReference type="EMBL" id="EPR73406.1"/>
    </source>
</evidence>
<protein>
    <recommendedName>
        <fullName evidence="3">T9SS type B sorting domain-containing protein</fullName>
    </recommendedName>
</protein>
<proteinExistence type="predicted"/>
<evidence type="ECO:0000313" key="2">
    <source>
        <dbReference type="Proteomes" id="UP000014962"/>
    </source>
</evidence>
<dbReference type="STRING" id="641526.ADIWIN_1436"/>
<dbReference type="eggNOG" id="COG3291">
    <property type="taxonomic scope" value="Bacteria"/>
</dbReference>
<comment type="caution">
    <text evidence="1">The sequence shown here is derived from an EMBL/GenBank/DDBJ whole genome shotgun (WGS) entry which is preliminary data.</text>
</comment>
<dbReference type="RefSeq" id="WP_020894306.1">
    <property type="nucleotide sequence ID" value="NZ_ATMR01000091.1"/>
</dbReference>
<sequence>MYLKQYINGIATGISVYENSLNGGPWQVEGVFTNVSAGEHDITARDKNGCGKTTESIFVIDYPLCFTPNGDGNNDAWNIQGIGSKASTYIYDRYGKLLIQMNPDGEGWNGTFNGNALPTSDYFTVEYDEPSSGLRKEFQSHFALKR</sequence>
<gene>
    <name evidence="1" type="ORF">ADIWIN_1436</name>
</gene>
<name>S7VTK5_9FLAO</name>
<dbReference type="InterPro" id="IPR026341">
    <property type="entry name" value="T9SS_type_B"/>
</dbReference>
<accession>S7VTK5</accession>
<dbReference type="Pfam" id="PF13585">
    <property type="entry name" value="CHU_C"/>
    <property type="match status" value="1"/>
</dbReference>
<keyword evidence="2" id="KW-1185">Reference proteome</keyword>
<dbReference type="AlphaFoldDB" id="S7VTK5"/>
<evidence type="ECO:0008006" key="3">
    <source>
        <dbReference type="Google" id="ProtNLM"/>
    </source>
</evidence>
<dbReference type="OrthoDB" id="9765926at2"/>
<organism evidence="1 2">
    <name type="scientific">Winogradskyella psychrotolerans RS-3</name>
    <dbReference type="NCBI Taxonomy" id="641526"/>
    <lineage>
        <taxon>Bacteria</taxon>
        <taxon>Pseudomonadati</taxon>
        <taxon>Bacteroidota</taxon>
        <taxon>Flavobacteriia</taxon>
        <taxon>Flavobacteriales</taxon>
        <taxon>Flavobacteriaceae</taxon>
        <taxon>Winogradskyella</taxon>
    </lineage>
</organism>
<dbReference type="EMBL" id="ATMR01000091">
    <property type="protein sequence ID" value="EPR73406.1"/>
    <property type="molecule type" value="Genomic_DNA"/>
</dbReference>
<reference evidence="1 2" key="1">
    <citation type="journal article" date="2013" name="Genome Announc.">
        <title>Draft Genome Sequence of Winogradskyella psychrotolerans RS-3T, Isolated from the Marine Transect of Kongsfjorden, Ny-Alesund, Svalbard, Arctic Ocean.</title>
        <authorList>
            <person name="Kumar Pinnaka A."/>
            <person name="Ara S."/>
            <person name="Singh A."/>
            <person name="Shivaji S."/>
        </authorList>
    </citation>
    <scope>NUCLEOTIDE SEQUENCE [LARGE SCALE GENOMIC DNA]</scope>
    <source>
        <strain evidence="1 2">RS-3</strain>
    </source>
</reference>
<dbReference type="Proteomes" id="UP000014962">
    <property type="component" value="Unassembled WGS sequence"/>
</dbReference>